<evidence type="ECO:0000313" key="1">
    <source>
        <dbReference type="EMBL" id="KAI6651386.1"/>
    </source>
</evidence>
<evidence type="ECO:0000313" key="2">
    <source>
        <dbReference type="Proteomes" id="UP001165289"/>
    </source>
</evidence>
<accession>A0AAV7JSK9</accession>
<name>A0AAV7JSK9_9METZ</name>
<protein>
    <submittedName>
        <fullName evidence="1">KRAB-A domain-containing protein 2-like</fullName>
    </submittedName>
</protein>
<reference evidence="1 2" key="1">
    <citation type="journal article" date="2023" name="BMC Biol.">
        <title>The compact genome of the sponge Oopsacas minuta (Hexactinellida) is lacking key metazoan core genes.</title>
        <authorList>
            <person name="Santini S."/>
            <person name="Schenkelaars Q."/>
            <person name="Jourda C."/>
            <person name="Duchesne M."/>
            <person name="Belahbib H."/>
            <person name="Rocher C."/>
            <person name="Selva M."/>
            <person name="Riesgo A."/>
            <person name="Vervoort M."/>
            <person name="Leys S.P."/>
            <person name="Kodjabachian L."/>
            <person name="Le Bivic A."/>
            <person name="Borchiellini C."/>
            <person name="Claverie J.M."/>
            <person name="Renard E."/>
        </authorList>
    </citation>
    <scope>NUCLEOTIDE SEQUENCE [LARGE SCALE GENOMIC DNA]</scope>
    <source>
        <strain evidence="1">SPO-2</strain>
    </source>
</reference>
<comment type="caution">
    <text evidence="1">The sequence shown here is derived from an EMBL/GenBank/DDBJ whole genome shotgun (WGS) entry which is preliminary data.</text>
</comment>
<dbReference type="AlphaFoldDB" id="A0AAV7JSK9"/>
<proteinExistence type="predicted"/>
<gene>
    <name evidence="1" type="ORF">LOD99_5193</name>
</gene>
<keyword evidence="2" id="KW-1185">Reference proteome</keyword>
<sequence length="131" mass="15234">MSDTKEQSFREEMLKRKSSDAKSLLMTKHEYFLLLEEVKVASDTAKKSNRQYYILGRYEILQCGDVEKLIRKQSEGSQEIIYFTHIDDMFDIIKRAHVACGHGGRDKMTKALNKYANIARDSIELYKSLCV</sequence>
<organism evidence="1 2">
    <name type="scientific">Oopsacas minuta</name>
    <dbReference type="NCBI Taxonomy" id="111878"/>
    <lineage>
        <taxon>Eukaryota</taxon>
        <taxon>Metazoa</taxon>
        <taxon>Porifera</taxon>
        <taxon>Hexactinellida</taxon>
        <taxon>Hexasterophora</taxon>
        <taxon>Lyssacinosida</taxon>
        <taxon>Leucopsacidae</taxon>
        <taxon>Oopsacas</taxon>
    </lineage>
</organism>
<dbReference type="EMBL" id="JAKMXF010000304">
    <property type="protein sequence ID" value="KAI6651386.1"/>
    <property type="molecule type" value="Genomic_DNA"/>
</dbReference>
<dbReference type="Proteomes" id="UP001165289">
    <property type="component" value="Unassembled WGS sequence"/>
</dbReference>